<keyword evidence="1" id="KW-1133">Transmembrane helix</keyword>
<organism evidence="2 3">
    <name type="scientific">Methylobacterium planeticum</name>
    <dbReference type="NCBI Taxonomy" id="2615211"/>
    <lineage>
        <taxon>Bacteria</taxon>
        <taxon>Pseudomonadati</taxon>
        <taxon>Pseudomonadota</taxon>
        <taxon>Alphaproteobacteria</taxon>
        <taxon>Hyphomicrobiales</taxon>
        <taxon>Methylobacteriaceae</taxon>
        <taxon>Methylobacterium</taxon>
    </lineage>
</organism>
<comment type="caution">
    <text evidence="2">The sequence shown here is derived from an EMBL/GenBank/DDBJ whole genome shotgun (WGS) entry which is preliminary data.</text>
</comment>
<keyword evidence="1" id="KW-0812">Transmembrane</keyword>
<proteinExistence type="predicted"/>
<evidence type="ECO:0000313" key="3">
    <source>
        <dbReference type="Proteomes" id="UP000441523"/>
    </source>
</evidence>
<sequence>MLLLVFTAIGGGIATAGLMWSQGALLSLLSAPIGASLATLAVACLLATRRSAEWRSEPDLDRQSDEMVAVLRGIAARGLDRKSDADAPDRKVA</sequence>
<keyword evidence="1" id="KW-0472">Membrane</keyword>
<dbReference type="EMBL" id="VZZJ01000055">
    <property type="protein sequence ID" value="KAB1068276.1"/>
    <property type="molecule type" value="Genomic_DNA"/>
</dbReference>
<dbReference type="RefSeq" id="WP_150967083.1">
    <property type="nucleotide sequence ID" value="NZ_VZZJ01000055.1"/>
</dbReference>
<gene>
    <name evidence="2" type="ORF">F6X51_27005</name>
</gene>
<dbReference type="Proteomes" id="UP000441523">
    <property type="component" value="Unassembled WGS sequence"/>
</dbReference>
<protein>
    <recommendedName>
        <fullName evidence="4">Phage holin family protein</fullName>
    </recommendedName>
</protein>
<dbReference type="AlphaFoldDB" id="A0A6N6MCC3"/>
<evidence type="ECO:0000313" key="2">
    <source>
        <dbReference type="EMBL" id="KAB1068276.1"/>
    </source>
</evidence>
<reference evidence="2 3" key="1">
    <citation type="submission" date="2019-09" db="EMBL/GenBank/DDBJ databases">
        <title>YIM 132548 draft genome.</title>
        <authorList>
            <person name="Jiang L."/>
        </authorList>
    </citation>
    <scope>NUCLEOTIDE SEQUENCE [LARGE SCALE GENOMIC DNA]</scope>
    <source>
        <strain evidence="2 3">YIM 132548</strain>
    </source>
</reference>
<evidence type="ECO:0000256" key="1">
    <source>
        <dbReference type="SAM" id="Phobius"/>
    </source>
</evidence>
<keyword evidence="3" id="KW-1185">Reference proteome</keyword>
<evidence type="ECO:0008006" key="4">
    <source>
        <dbReference type="Google" id="ProtNLM"/>
    </source>
</evidence>
<feature type="transmembrane region" description="Helical" evidence="1">
    <location>
        <begin position="24"/>
        <end position="47"/>
    </location>
</feature>
<name>A0A6N6MCC3_9HYPH</name>
<accession>A0A6N6MCC3</accession>